<sequence length="317" mass="37109">MVIRTCDCCQYSTNYKCAYDNHMKSKRHLEQYERCLVSMTPLPEKLFKCEACQQKYTTKYGLSRHKKTCTHPTPNTATTPLTSDSDPTNTVVITLETFNQLTTELKEIKTLLATREPSTTMNTTNNITNHNNINIYLNYLNTHCKDALNMNQFIDNLQFDKEDFKILDKNRFYVQGANKILQNKMELLPIEKRPLRCIMNMVQSEGINQPVPLLVHDNDEWKPECPAVVEYWLNYSNFETEEEKMVVMRLIERYNEKLYDTYQEMLTNDKTMKRMDDKLSISGQSKTHIQMLRELSEMVPLHLDANATTPPLTMQTT</sequence>
<organism evidence="2">
    <name type="scientific">viral metagenome</name>
    <dbReference type="NCBI Taxonomy" id="1070528"/>
    <lineage>
        <taxon>unclassified sequences</taxon>
        <taxon>metagenomes</taxon>
        <taxon>organismal metagenomes</taxon>
    </lineage>
</organism>
<dbReference type="Gene3D" id="3.30.160.60">
    <property type="entry name" value="Classic Zinc Finger"/>
    <property type="match status" value="1"/>
</dbReference>
<dbReference type="PROSITE" id="PS00028">
    <property type="entry name" value="ZINC_FINGER_C2H2_1"/>
    <property type="match status" value="1"/>
</dbReference>
<proteinExistence type="predicted"/>
<dbReference type="SMART" id="SM00355">
    <property type="entry name" value="ZnF_C2H2"/>
    <property type="match status" value="2"/>
</dbReference>
<evidence type="ECO:0000259" key="1">
    <source>
        <dbReference type="PROSITE" id="PS50157"/>
    </source>
</evidence>
<dbReference type="PROSITE" id="PS50157">
    <property type="entry name" value="ZINC_FINGER_C2H2_2"/>
    <property type="match status" value="1"/>
</dbReference>
<reference evidence="2" key="1">
    <citation type="journal article" date="2020" name="Nature">
        <title>Giant virus diversity and host interactions through global metagenomics.</title>
        <authorList>
            <person name="Schulz F."/>
            <person name="Roux S."/>
            <person name="Paez-Espino D."/>
            <person name="Jungbluth S."/>
            <person name="Walsh D.A."/>
            <person name="Denef V.J."/>
            <person name="McMahon K.D."/>
            <person name="Konstantinidis K.T."/>
            <person name="Eloe-Fadrosh E.A."/>
            <person name="Kyrpides N.C."/>
            <person name="Woyke T."/>
        </authorList>
    </citation>
    <scope>NUCLEOTIDE SEQUENCE</scope>
    <source>
        <strain evidence="2">GVMAG-M-3300023184-68</strain>
    </source>
</reference>
<feature type="domain" description="C2H2-type" evidence="1">
    <location>
        <begin position="47"/>
        <end position="76"/>
    </location>
</feature>
<dbReference type="InterPro" id="IPR013087">
    <property type="entry name" value="Znf_C2H2_type"/>
</dbReference>
<dbReference type="AlphaFoldDB" id="A0A6C0IBU1"/>
<evidence type="ECO:0000313" key="2">
    <source>
        <dbReference type="EMBL" id="QHT90474.1"/>
    </source>
</evidence>
<dbReference type="EMBL" id="MN740154">
    <property type="protein sequence ID" value="QHT90474.1"/>
    <property type="molecule type" value="Genomic_DNA"/>
</dbReference>
<protein>
    <recommendedName>
        <fullName evidence="1">C2H2-type domain-containing protein</fullName>
    </recommendedName>
</protein>
<name>A0A6C0IBU1_9ZZZZ</name>
<accession>A0A6C0IBU1</accession>